<proteinExistence type="predicted"/>
<evidence type="ECO:0000256" key="1">
    <source>
        <dbReference type="SAM" id="SignalP"/>
    </source>
</evidence>
<dbReference type="HOGENOM" id="CLU_026624_0_2_11"/>
<dbReference type="Pfam" id="PF00756">
    <property type="entry name" value="Esterase"/>
    <property type="match status" value="1"/>
</dbReference>
<keyword evidence="3" id="KW-1185">Reference proteome</keyword>
<dbReference type="GO" id="GO:0016747">
    <property type="term" value="F:acyltransferase activity, transferring groups other than amino-acyl groups"/>
    <property type="evidence" value="ECO:0007669"/>
    <property type="project" value="TreeGrafter"/>
</dbReference>
<dbReference type="PANTHER" id="PTHR48098">
    <property type="entry name" value="ENTEROCHELIN ESTERASE-RELATED"/>
    <property type="match status" value="1"/>
</dbReference>
<protein>
    <recommendedName>
        <fullName evidence="4">Esterase</fullName>
    </recommendedName>
</protein>
<organism evidence="2 3">
    <name type="scientific">Corynebacterium efficiens (strain DSM 44549 / YS-314 / AJ 12310 / JCM 11189 / NBRC 100395)</name>
    <dbReference type="NCBI Taxonomy" id="196164"/>
    <lineage>
        <taxon>Bacteria</taxon>
        <taxon>Bacillati</taxon>
        <taxon>Actinomycetota</taxon>
        <taxon>Actinomycetes</taxon>
        <taxon>Mycobacteriales</taxon>
        <taxon>Corynebacteriaceae</taxon>
        <taxon>Corynebacterium</taxon>
    </lineage>
</organism>
<evidence type="ECO:0000313" key="3">
    <source>
        <dbReference type="Proteomes" id="UP000001409"/>
    </source>
</evidence>
<reference evidence="2 3" key="1">
    <citation type="journal article" date="2003" name="Genome Res.">
        <title>Comparative complete genome sequence analysis of the amino acid replacements responsible for the thermostability of Corynebacterium efficiens.</title>
        <authorList>
            <person name="Nishio Y."/>
            <person name="Nakamura Y."/>
            <person name="Kawarabayasi Y."/>
            <person name="Usuda Y."/>
            <person name="Kimura E."/>
            <person name="Sugimoto S."/>
            <person name="Matsui K."/>
            <person name="Yamagishi A."/>
            <person name="Kikuchi H."/>
            <person name="Ikeo K."/>
            <person name="Gojobori T."/>
        </authorList>
    </citation>
    <scope>NUCLEOTIDE SEQUENCE [LARGE SCALE GENOMIC DNA]</scope>
    <source>
        <strain evidence="3">DSM 44549 / YS-314 / AJ 12310 / JCM 11189 / NBRC 100395</strain>
    </source>
</reference>
<dbReference type="KEGG" id="cef:CE0356"/>
<sequence length="381" mass="41564">MGAIHHNFTRERLMKLLRRIAAPVAALGIALSTVVAPTAVSAAELTPAAVAGDTPQSTITVGAKYPEQPAPRWRARVNASGERVKEMWAYSPSMDRDVPLVVITADESAGPRPVIYLLNGGDGGEGNANWIMQTDVIDFYLEKNVNVVIPMEGKFSYYTDWVQENAALGGKQMWETFLVKELPGPLEEELNADGQRAIAGMSMSATTSLLFPQHYPGFYDAAASFSGCASTSQPLPWEYIRLTLDRGNATPEQMWGPRGGEVNIYNDALINSDKLRGTDLYISNASGLAGHWESANSPRFNGLDQAYLSLAMTETIVTGGLIEAATNKCTHDLKAKLDHAGIPADWNLRPTGTHSWGWWQDDLRGSWDTFARSFGLENENA</sequence>
<dbReference type="STRING" id="196164.gene:10740754"/>
<dbReference type="Proteomes" id="UP000001409">
    <property type="component" value="Chromosome"/>
</dbReference>
<accession>Q8FSM7</accession>
<evidence type="ECO:0000313" key="2">
    <source>
        <dbReference type="EMBL" id="BAC17166.1"/>
    </source>
</evidence>
<dbReference type="Gene3D" id="3.40.50.1820">
    <property type="entry name" value="alpha/beta hydrolase"/>
    <property type="match status" value="1"/>
</dbReference>
<dbReference type="eggNOG" id="COG0627">
    <property type="taxonomic scope" value="Bacteria"/>
</dbReference>
<dbReference type="InterPro" id="IPR029058">
    <property type="entry name" value="AB_hydrolase_fold"/>
</dbReference>
<evidence type="ECO:0008006" key="4">
    <source>
        <dbReference type="Google" id="ProtNLM"/>
    </source>
</evidence>
<dbReference type="ESTHER" id="coref-CE0356">
    <property type="family name" value="A85-Mycolyl-transferase"/>
</dbReference>
<dbReference type="AlphaFoldDB" id="Q8FSM7"/>
<name>Q8FSM7_COREF</name>
<dbReference type="InterPro" id="IPR050583">
    <property type="entry name" value="Mycobacterial_A85_antigen"/>
</dbReference>
<feature type="signal peptide" evidence="1">
    <location>
        <begin position="1"/>
        <end position="42"/>
    </location>
</feature>
<dbReference type="PANTHER" id="PTHR48098:SF1">
    <property type="entry name" value="DIACYLGLYCEROL ACYLTRANSFERASE_MYCOLYLTRANSFERASE AG85A"/>
    <property type="match status" value="1"/>
</dbReference>
<keyword evidence="1" id="KW-0732">Signal</keyword>
<dbReference type="InterPro" id="IPR000801">
    <property type="entry name" value="Esterase-like"/>
</dbReference>
<dbReference type="EMBL" id="BA000035">
    <property type="protein sequence ID" value="BAC17166.1"/>
    <property type="molecule type" value="Genomic_DNA"/>
</dbReference>
<feature type="chain" id="PRO_5004307569" description="Esterase" evidence="1">
    <location>
        <begin position="43"/>
        <end position="381"/>
    </location>
</feature>
<dbReference type="SUPFAM" id="SSF53474">
    <property type="entry name" value="alpha/beta-Hydrolases"/>
    <property type="match status" value="1"/>
</dbReference>